<comment type="function">
    <text evidence="6">Responsible for synthesis of pseudouridine from uracil.</text>
</comment>
<evidence type="ECO:0000256" key="6">
    <source>
        <dbReference type="RuleBase" id="RU362028"/>
    </source>
</evidence>
<dbReference type="GO" id="GO:0000455">
    <property type="term" value="P:enzyme-directed rRNA pseudouridine synthesis"/>
    <property type="evidence" value="ECO:0007669"/>
    <property type="project" value="TreeGrafter"/>
</dbReference>
<dbReference type="RefSeq" id="WP_189581056.1">
    <property type="nucleotide sequence ID" value="NZ_BMYV01000001.1"/>
</dbReference>
<evidence type="ECO:0000256" key="4">
    <source>
        <dbReference type="PIRSR" id="PIRSR606225-1"/>
    </source>
</evidence>
<keyword evidence="5" id="KW-0694">RNA-binding</keyword>
<accession>A0A918KFF7</accession>
<proteinExistence type="inferred from homology"/>
<organism evidence="8 9">
    <name type="scientific">Litorimonas cladophorae</name>
    <dbReference type="NCBI Taxonomy" id="1220491"/>
    <lineage>
        <taxon>Bacteria</taxon>
        <taxon>Pseudomonadati</taxon>
        <taxon>Pseudomonadota</taxon>
        <taxon>Alphaproteobacteria</taxon>
        <taxon>Maricaulales</taxon>
        <taxon>Robiginitomaculaceae</taxon>
    </lineage>
</organism>
<dbReference type="EMBL" id="BMYV01000001">
    <property type="protein sequence ID" value="GGX59122.1"/>
    <property type="molecule type" value="Genomic_DNA"/>
</dbReference>
<comment type="caution">
    <text evidence="8">The sequence shown here is derived from an EMBL/GenBank/DDBJ whole genome shotgun (WGS) entry which is preliminary data.</text>
</comment>
<dbReference type="GO" id="GO:0160140">
    <property type="term" value="F:23S rRNA pseudouridine(1911/1915/1917) synthase activity"/>
    <property type="evidence" value="ECO:0007669"/>
    <property type="project" value="UniProtKB-EC"/>
</dbReference>
<dbReference type="CDD" id="cd02869">
    <property type="entry name" value="PseudoU_synth_RluA_like"/>
    <property type="match status" value="1"/>
</dbReference>
<evidence type="ECO:0000256" key="5">
    <source>
        <dbReference type="PROSITE-ProRule" id="PRU00182"/>
    </source>
</evidence>
<feature type="active site" evidence="4">
    <location>
        <position position="144"/>
    </location>
</feature>
<feature type="domain" description="Pseudouridine synthase RsuA/RluA-like" evidence="7">
    <location>
        <begin position="93"/>
        <end position="268"/>
    </location>
</feature>
<dbReference type="PROSITE" id="PS50889">
    <property type="entry name" value="S4"/>
    <property type="match status" value="1"/>
</dbReference>
<dbReference type="Pfam" id="PF00849">
    <property type="entry name" value="PseudoU_synth_2"/>
    <property type="match status" value="1"/>
</dbReference>
<dbReference type="SUPFAM" id="SSF55120">
    <property type="entry name" value="Pseudouridine synthase"/>
    <property type="match status" value="1"/>
</dbReference>
<comment type="similarity">
    <text evidence="1 6">Belongs to the pseudouridine synthase RluA family.</text>
</comment>
<keyword evidence="9" id="KW-1185">Reference proteome</keyword>
<dbReference type="InterPro" id="IPR050188">
    <property type="entry name" value="RluA_PseudoU_synthase"/>
</dbReference>
<gene>
    <name evidence="8" type="ORF">GCM10011309_05850</name>
</gene>
<dbReference type="CDD" id="cd00165">
    <property type="entry name" value="S4"/>
    <property type="match status" value="1"/>
</dbReference>
<dbReference type="InterPro" id="IPR036986">
    <property type="entry name" value="S4_RNA-bd_sf"/>
</dbReference>
<dbReference type="PROSITE" id="PS01129">
    <property type="entry name" value="PSI_RLU"/>
    <property type="match status" value="1"/>
</dbReference>
<protein>
    <recommendedName>
        <fullName evidence="6">Pseudouridine synthase</fullName>
        <ecNumber evidence="6">5.4.99.-</ecNumber>
    </recommendedName>
</protein>
<dbReference type="InterPro" id="IPR006145">
    <property type="entry name" value="PsdUridine_synth_RsuA/RluA"/>
</dbReference>
<comment type="catalytic activity">
    <reaction evidence="3">
        <text>uridine(1911/1915/1917) in 23S rRNA = pseudouridine(1911/1915/1917) in 23S rRNA</text>
        <dbReference type="Rhea" id="RHEA:42524"/>
        <dbReference type="Rhea" id="RHEA-COMP:10097"/>
        <dbReference type="Rhea" id="RHEA-COMP:10098"/>
        <dbReference type="ChEBI" id="CHEBI:65314"/>
        <dbReference type="ChEBI" id="CHEBI:65315"/>
        <dbReference type="EC" id="5.4.99.23"/>
    </reaction>
</comment>
<dbReference type="SUPFAM" id="SSF55174">
    <property type="entry name" value="Alpha-L RNA-binding motif"/>
    <property type="match status" value="1"/>
</dbReference>
<dbReference type="InterPro" id="IPR006224">
    <property type="entry name" value="PsdUridine_synth_RluA-like_CS"/>
</dbReference>
<evidence type="ECO:0000256" key="1">
    <source>
        <dbReference type="ARBA" id="ARBA00010876"/>
    </source>
</evidence>
<evidence type="ECO:0000256" key="3">
    <source>
        <dbReference type="ARBA" id="ARBA00036882"/>
    </source>
</evidence>
<dbReference type="GO" id="GO:0003723">
    <property type="term" value="F:RNA binding"/>
    <property type="evidence" value="ECO:0007669"/>
    <property type="project" value="UniProtKB-KW"/>
</dbReference>
<evidence type="ECO:0000259" key="7">
    <source>
        <dbReference type="Pfam" id="PF00849"/>
    </source>
</evidence>
<dbReference type="EC" id="5.4.99.-" evidence="6"/>
<evidence type="ECO:0000313" key="9">
    <source>
        <dbReference type="Proteomes" id="UP000600865"/>
    </source>
</evidence>
<dbReference type="Proteomes" id="UP000600865">
    <property type="component" value="Unassembled WGS sequence"/>
</dbReference>
<dbReference type="PANTHER" id="PTHR21600">
    <property type="entry name" value="MITOCHONDRIAL RNA PSEUDOURIDINE SYNTHASE"/>
    <property type="match status" value="1"/>
</dbReference>
<dbReference type="NCBIfam" id="TIGR00005">
    <property type="entry name" value="rluA_subfam"/>
    <property type="match status" value="1"/>
</dbReference>
<name>A0A918KFF7_9PROT</name>
<dbReference type="InterPro" id="IPR006225">
    <property type="entry name" value="PsdUridine_synth_RluC/D"/>
</dbReference>
<reference evidence="8 9" key="1">
    <citation type="journal article" date="2014" name="Int. J. Syst. Evol. Microbiol.">
        <title>Complete genome sequence of Corynebacterium casei LMG S-19264T (=DSM 44701T), isolated from a smear-ripened cheese.</title>
        <authorList>
            <consortium name="US DOE Joint Genome Institute (JGI-PGF)"/>
            <person name="Walter F."/>
            <person name="Albersmeier A."/>
            <person name="Kalinowski J."/>
            <person name="Ruckert C."/>
        </authorList>
    </citation>
    <scope>NUCLEOTIDE SEQUENCE [LARGE SCALE GENOMIC DNA]</scope>
    <source>
        <strain evidence="8 9">KCTC 23968</strain>
    </source>
</reference>
<sequence>MSDEIGKWDARTAEIADGGQRLDKWLATWTGLSRSRIKDLVETGHVRADGDLLGKVTAKVRADVEYAVRVPPPVDDTPLPENIPLDILFEDDHLIVLNKPAGMTVHPAPGSRSATLVNALLFHCAGSLSGIGGVMRPGIVHRLDKDTSGVMVAAKSDKAHQGLSKQFAKHSIDRIYTCLVRGMPKPRSGSIASRLARSPNDRKKQSVVRGTYGDIDASEVGRHAITHYRYVKGFGRAKHTSIGTPKVSQLDCQLETGRTHQIRVHLAHIACPLLGDPLYGKQRAYALSNHPAEEAVRIAVAAFKRQALHARHLGFIHPVTKEHMSFDAPLPPDMQHLLDVLTDLPVT</sequence>
<dbReference type="PANTHER" id="PTHR21600:SF44">
    <property type="entry name" value="RIBOSOMAL LARGE SUBUNIT PSEUDOURIDINE SYNTHASE D"/>
    <property type="match status" value="1"/>
</dbReference>
<keyword evidence="2 6" id="KW-0413">Isomerase</keyword>
<comment type="catalytic activity">
    <reaction evidence="6">
        <text>a uridine in RNA = a pseudouridine in RNA</text>
        <dbReference type="Rhea" id="RHEA:48348"/>
        <dbReference type="Rhea" id="RHEA-COMP:12068"/>
        <dbReference type="Rhea" id="RHEA-COMP:12069"/>
        <dbReference type="ChEBI" id="CHEBI:65314"/>
        <dbReference type="ChEBI" id="CHEBI:65315"/>
    </reaction>
</comment>
<evidence type="ECO:0000313" key="8">
    <source>
        <dbReference type="EMBL" id="GGX59122.1"/>
    </source>
</evidence>
<dbReference type="Gene3D" id="3.10.290.10">
    <property type="entry name" value="RNA-binding S4 domain"/>
    <property type="match status" value="1"/>
</dbReference>
<dbReference type="InterPro" id="IPR020103">
    <property type="entry name" value="PsdUridine_synth_cat_dom_sf"/>
</dbReference>
<dbReference type="Gene3D" id="3.30.2350.10">
    <property type="entry name" value="Pseudouridine synthase"/>
    <property type="match status" value="1"/>
</dbReference>
<dbReference type="AlphaFoldDB" id="A0A918KFF7"/>
<evidence type="ECO:0000256" key="2">
    <source>
        <dbReference type="ARBA" id="ARBA00023235"/>
    </source>
</evidence>